<evidence type="ECO:0000256" key="1">
    <source>
        <dbReference type="PROSITE-ProRule" id="PRU00024"/>
    </source>
</evidence>
<dbReference type="GeneID" id="31363753"/>
<accession>D3BHQ9</accession>
<evidence type="ECO:0000259" key="2">
    <source>
        <dbReference type="PROSITE" id="PS50119"/>
    </source>
</evidence>
<dbReference type="Proteomes" id="UP000001396">
    <property type="component" value="Unassembled WGS sequence"/>
</dbReference>
<evidence type="ECO:0000313" key="3">
    <source>
        <dbReference type="EMBL" id="EFA78809.1"/>
    </source>
</evidence>
<dbReference type="GO" id="GO:0008270">
    <property type="term" value="F:zinc ion binding"/>
    <property type="evidence" value="ECO:0007669"/>
    <property type="project" value="UniProtKB-KW"/>
</dbReference>
<protein>
    <recommendedName>
        <fullName evidence="2">B box-type domain-containing protein</fullName>
    </recommendedName>
</protein>
<dbReference type="InterPro" id="IPR000315">
    <property type="entry name" value="Znf_B-box"/>
</dbReference>
<keyword evidence="1" id="KW-0862">Zinc</keyword>
<proteinExistence type="predicted"/>
<dbReference type="Gene3D" id="2.120.10.80">
    <property type="entry name" value="Kelch-type beta propeller"/>
    <property type="match status" value="1"/>
</dbReference>
<keyword evidence="1" id="KW-0863">Zinc-finger</keyword>
<organism evidence="3 4">
    <name type="scientific">Heterostelium pallidum (strain ATCC 26659 / Pp 5 / PN500)</name>
    <name type="common">Cellular slime mold</name>
    <name type="synonym">Polysphondylium pallidum</name>
    <dbReference type="NCBI Taxonomy" id="670386"/>
    <lineage>
        <taxon>Eukaryota</taxon>
        <taxon>Amoebozoa</taxon>
        <taxon>Evosea</taxon>
        <taxon>Eumycetozoa</taxon>
        <taxon>Dictyostelia</taxon>
        <taxon>Acytosteliales</taxon>
        <taxon>Acytosteliaceae</taxon>
        <taxon>Heterostelium</taxon>
    </lineage>
</organism>
<dbReference type="EMBL" id="ADBJ01000037">
    <property type="protein sequence ID" value="EFA78809.1"/>
    <property type="molecule type" value="Genomic_DNA"/>
</dbReference>
<keyword evidence="1" id="KW-0479">Metal-binding</keyword>
<comment type="caution">
    <text evidence="3">The sequence shown here is derived from an EMBL/GenBank/DDBJ whole genome shotgun (WGS) entry which is preliminary data.</text>
</comment>
<sequence length="270" mass="30926">MTTKCTKHSKTLKYICHKCNILMCSACTLDHCKQQLDHTIHCELVDNNSNNNNNENKDESQLSKTIQNKLTIDNNNNNKSSYIFSTHRQRGVTLINTTNNNVIEQIKLDYDFHCTTSSIVSIGEHIYVFGGQGNPLKWVRFSMRSKSIELIANTEVIEGGAFIAACYDGQDHIYLMGGNPRNDRIDRFNIRTLQFEAYHKLPWVFDDCQVSTMIYKGSLYIVPYDDLYVFEFNLANKTIVEHRIATCAISACNDGNGPIHQIQRRNQTID</sequence>
<feature type="domain" description="B box-type" evidence="2">
    <location>
        <begin position="1"/>
        <end position="40"/>
    </location>
</feature>
<evidence type="ECO:0000313" key="4">
    <source>
        <dbReference type="Proteomes" id="UP000001396"/>
    </source>
</evidence>
<gene>
    <name evidence="3" type="ORF">PPL_08273</name>
</gene>
<dbReference type="InterPro" id="IPR015915">
    <property type="entry name" value="Kelch-typ_b-propeller"/>
</dbReference>
<dbReference type="SUPFAM" id="SSF117281">
    <property type="entry name" value="Kelch motif"/>
    <property type="match status" value="1"/>
</dbReference>
<dbReference type="InParanoid" id="D3BHQ9"/>
<dbReference type="PROSITE" id="PS50119">
    <property type="entry name" value="ZF_BBOX"/>
    <property type="match status" value="1"/>
</dbReference>
<dbReference type="AlphaFoldDB" id="D3BHQ9"/>
<dbReference type="RefSeq" id="XP_020430933.1">
    <property type="nucleotide sequence ID" value="XM_020579094.1"/>
</dbReference>
<reference evidence="3 4" key="1">
    <citation type="journal article" date="2011" name="Genome Res.">
        <title>Phylogeny-wide analysis of social amoeba genomes highlights ancient origins for complex intercellular communication.</title>
        <authorList>
            <person name="Heidel A.J."/>
            <person name="Lawal H.M."/>
            <person name="Felder M."/>
            <person name="Schilde C."/>
            <person name="Helps N.R."/>
            <person name="Tunggal B."/>
            <person name="Rivero F."/>
            <person name="John U."/>
            <person name="Schleicher M."/>
            <person name="Eichinger L."/>
            <person name="Platzer M."/>
            <person name="Noegel A.A."/>
            <person name="Schaap P."/>
            <person name="Gloeckner G."/>
        </authorList>
    </citation>
    <scope>NUCLEOTIDE SEQUENCE [LARGE SCALE GENOMIC DNA]</scope>
    <source>
        <strain evidence="4">ATCC 26659 / Pp 5 / PN500</strain>
    </source>
</reference>
<name>D3BHQ9_HETP5</name>
<keyword evidence="4" id="KW-1185">Reference proteome</keyword>